<feature type="region of interest" description="Disordered" evidence="1">
    <location>
        <begin position="1390"/>
        <end position="1409"/>
    </location>
</feature>
<dbReference type="FunFam" id="3.90.190.10:FF:000070">
    <property type="entry name" value="Receptor-type tyrosine-protein phosphatase kappa"/>
    <property type="match status" value="1"/>
</dbReference>
<dbReference type="PROSITE" id="PS00383">
    <property type="entry name" value="TYR_PHOSPHATASE_1"/>
    <property type="match status" value="1"/>
</dbReference>
<proteinExistence type="predicted"/>
<accession>A0A182JB20</accession>
<evidence type="ECO:0000313" key="4">
    <source>
        <dbReference type="EnsemblMetazoa" id="AATE014742-PA.1"/>
    </source>
</evidence>
<dbReference type="Gene3D" id="3.90.190.10">
    <property type="entry name" value="Protein tyrosine phosphatase superfamily"/>
    <property type="match status" value="2"/>
</dbReference>
<dbReference type="PROSITE" id="PS50056">
    <property type="entry name" value="TYR_PHOSPHATASE_2"/>
    <property type="match status" value="2"/>
</dbReference>
<feature type="compositionally biased region" description="Polar residues" evidence="1">
    <location>
        <begin position="1251"/>
        <end position="1266"/>
    </location>
</feature>
<evidence type="ECO:0000256" key="1">
    <source>
        <dbReference type="SAM" id="MobiDB-lite"/>
    </source>
</evidence>
<dbReference type="CDD" id="cd00047">
    <property type="entry name" value="PTPc"/>
    <property type="match status" value="2"/>
</dbReference>
<feature type="domain" description="Tyrosine-protein phosphatase" evidence="2">
    <location>
        <begin position="78"/>
        <end position="352"/>
    </location>
</feature>
<dbReference type="PRINTS" id="PR00700">
    <property type="entry name" value="PRTYPHPHTASE"/>
</dbReference>
<dbReference type="PANTHER" id="PTHR19134">
    <property type="entry name" value="RECEPTOR-TYPE TYROSINE-PROTEIN PHOSPHATASE"/>
    <property type="match status" value="1"/>
</dbReference>
<feature type="region of interest" description="Disordered" evidence="1">
    <location>
        <begin position="847"/>
        <end position="999"/>
    </location>
</feature>
<dbReference type="InterPro" id="IPR050348">
    <property type="entry name" value="Protein-Tyr_Phosphatase"/>
</dbReference>
<dbReference type="InterPro" id="IPR003595">
    <property type="entry name" value="Tyr_Pase_cat"/>
</dbReference>
<dbReference type="VEuPathDB" id="VectorBase:AATE014742"/>
<dbReference type="InterPro" id="IPR000387">
    <property type="entry name" value="Tyr_Pase_dom"/>
</dbReference>
<feature type="region of interest" description="Disordered" evidence="1">
    <location>
        <begin position="2017"/>
        <end position="2087"/>
    </location>
</feature>
<feature type="domain" description="Tyrosine specific protein phosphatases" evidence="3">
    <location>
        <begin position="575"/>
        <end position="647"/>
    </location>
</feature>
<dbReference type="PROSITE" id="PS50055">
    <property type="entry name" value="TYR_PHOSPHATASE_PTP"/>
    <property type="match status" value="2"/>
</dbReference>
<feature type="compositionally biased region" description="Basic and acidic residues" evidence="1">
    <location>
        <begin position="1029"/>
        <end position="1038"/>
    </location>
</feature>
<feature type="compositionally biased region" description="Polar residues" evidence="1">
    <location>
        <begin position="927"/>
        <end position="973"/>
    </location>
</feature>
<dbReference type="GO" id="GO:0004725">
    <property type="term" value="F:protein tyrosine phosphatase activity"/>
    <property type="evidence" value="ECO:0007669"/>
    <property type="project" value="InterPro"/>
</dbReference>
<dbReference type="SMART" id="SM00404">
    <property type="entry name" value="PTPc_motif"/>
    <property type="match status" value="2"/>
</dbReference>
<feature type="domain" description="Tyrosine-protein phosphatase" evidence="2">
    <location>
        <begin position="384"/>
        <end position="656"/>
    </location>
</feature>
<dbReference type="GO" id="GO:0009653">
    <property type="term" value="P:anatomical structure morphogenesis"/>
    <property type="evidence" value="ECO:0007669"/>
    <property type="project" value="UniProtKB-ARBA"/>
</dbReference>
<dbReference type="InterPro" id="IPR000242">
    <property type="entry name" value="PTP_cat"/>
</dbReference>
<dbReference type="Pfam" id="PF00102">
    <property type="entry name" value="Y_phosphatase"/>
    <property type="match status" value="2"/>
</dbReference>
<sequence>MRWSTTRYADLEKPKKKKTLSSTSLVSIPNTIKLSMLNSGLLSLDKVKLSARDEKNPLSQTMPDKPTELRHFAKLCELRRKFPILYKLEFQTAVKVETNSCKHALRKANALKNQNPKCIPYDYNRVVLDKYDNTPDSDYINASYVDSLLKPNAYIVTQGPTEDTVLDFWRMVWQENCSCIVMLTKTFDFTKVMCVQYWPPNKEKEEIYGDMHITIQSEEELANFHIRTFRLFKLNKDNAVAEERLLLQFHYTEWHSHTCPFSNAILEFRRRVRSVVGTIIKANSRIGPMLVHCNDGGGRSGVYLAIDANMELAEEEDSFHVFGYLKKLRQSRKGLIENVEQYKFVYDTLEEFIICGNSWFPVTELSQRLKEKSLKDPVTKMNSYQREYAQICKQTPRFTIGDCAGGHRGDNREKNRDVLCVPPDNFRPYLSSFQGNSFTDYINAVFVDGYTKPREYIVTEWPLQKTCGEFWSLVYDHECSAVVVLCQPPHNSQQYPAFWPESRHSKKYGPVFTIDHISHQHYSNIKSWIFRINKKVISLTELMAGVKAPPRTVQLFQLTCWPMGHKVPTSTNSLVELMNMVERWRQKTDYGPVCVVSPDGRSRAGVYCAANACIEQVIQHGEVDVFQAVKTVRRHRPQLVDNMTEYKYCYDLVLHYVLHYLNKDLKEKKFIEFGRGKSIPLTPEYSNSELSKELSNAGRVIVEKNIRKLQKGESYEHCQSFDDKKFVIDKNGRICERKKKGRLYSLGGNDPPKRTTRGRLDRLKTVGTFDITNEISRLSQKTMNMNERIINTQLFAQTIDETATTTTSIGSSVGLSVGFAPFVAAATAGLAGPAACPGTTVMIPIGSPPGRDLTNSAGASSSSLGFTKQPGPEILHLTSPHHLHPYHSGGSSNSVILPGHSGSLVVKPSTPPPSTSKTQTSGKSRSLSTGSYITKDSSANSSAELLTKSTSHTEVHTNQPGVITTSDIMPQNKSLEEGRSMIPSAKASPPVRKPILRKSKKIVRTDSEFLKGNIYEKESSVSSSQYTPTRDRRREQFADYRSSNPSSETHKSTDESSKNISTDEIDTVFSDTMDLEQMEQDYRMHLRNNLQREYKSDSDTLDEVGKKRAPDYNTWKNQSYENTFDTYAKETAEMAHANGRAQPGEQGPDQSGKSCCASGGPPTPASTGPKADRPKDLELGSASDGGGGAKSSTSSTTVDGPFGHLFEKNLGRFKRMNKLLKCKRFSTSALYEKKSASSGSGSAPEGGSKAVFSSPTKSNVNATRSPVKSIHSQSKASISSSKSSLFGSKKSGTGFTFKGKKFLFTGKSSPNKSKSNNEINYYRTKSTKNSKKGSLKNNSTACLNLETTCTSPLSEAFYNTTGSVRLSAMELYEKFCSQDFSGLYKHETVRTDTDSHGSGTDSSHNDSQRHLGAIRKYRRRNFKLLRQKSEPKFSFRTDTLYEDSYDGVCYHDEKDEEGEYGNEDYNQFLYEDEQYYEEDIEHYSIENIYYQRNGLMTLPDGTFVQRFPYRMEDEEEEDEEEEEEEEEEGEEEEDEELGEEEEGDYQGEEEADEEEEEIEENEFDEEDEDELEEQEAEAERRRIQRLQLPPPMELVSSMDSDCDEIYLMPQNESESKKMIIQDFLFHHSNNEFDNSVSGDDYDIAEVDEEAEQQGEIQLSGQLLDRIGESGEDYEHEFHLERYALPDKETLTIYKICSKESILESMKGSTPERDVLPHSASMEQFFLKSDCVTTLERTASLDLLSNSSGTLNKSTLTDYAFDTVRNVNLDSCSTSRLSLSLKSEIFEDTANGSSGGGASVATDSVTPGMAPIGGGIQATEASTDVPRIKSWNIEDFTLTPEESFCDEQLPFDAPPASVCPATGDVVRIAELLQERCEERLTTPTGDVGPLVVQLTSDELGQDQNGGTNAEYTIVDLDEEPYLLDPTISEFTSEITKEFDLLFSRAETESLQAAASSASSMVDQPPASPHAPAEDSSQLGNVLKLLSDLPTRYSMQMLEHINLDAENICIPTREDEGAGNVQLPPVAPVEIEPSSPVQHAPSNPSIPHHPPESAKPRTLEPCGSGRSTAAKVKLKATRSSGVAKTASTTPTALTAPSVVVDAAAAGTTGPACSDRLKKARSQSLGNLRNKTKCFPL</sequence>
<dbReference type="STRING" id="41427.A0A182JB20"/>
<dbReference type="SMART" id="SM00194">
    <property type="entry name" value="PTPc"/>
    <property type="match status" value="2"/>
</dbReference>
<dbReference type="InterPro" id="IPR016130">
    <property type="entry name" value="Tyr_Pase_AS"/>
</dbReference>
<feature type="compositionally biased region" description="Low complexity" evidence="1">
    <location>
        <begin position="1236"/>
        <end position="1250"/>
    </location>
</feature>
<feature type="compositionally biased region" description="Basic and acidic residues" evidence="1">
    <location>
        <begin position="2047"/>
        <end position="2056"/>
    </location>
</feature>
<dbReference type="GO" id="GO:0048666">
    <property type="term" value="P:neuron development"/>
    <property type="evidence" value="ECO:0007669"/>
    <property type="project" value="UniProtKB-ARBA"/>
</dbReference>
<evidence type="ECO:0000259" key="2">
    <source>
        <dbReference type="PROSITE" id="PS50055"/>
    </source>
</evidence>
<reference evidence="4" key="1">
    <citation type="submission" date="2022-08" db="UniProtKB">
        <authorList>
            <consortium name="EnsemblMetazoa"/>
        </authorList>
    </citation>
    <scope>IDENTIFICATION</scope>
    <source>
        <strain evidence="4">EBRO</strain>
    </source>
</reference>
<feature type="region of interest" description="Disordered" evidence="1">
    <location>
        <begin position="1233"/>
        <end position="1275"/>
    </location>
</feature>
<evidence type="ECO:0000259" key="3">
    <source>
        <dbReference type="PROSITE" id="PS50056"/>
    </source>
</evidence>
<feature type="region of interest" description="Disordered" evidence="1">
    <location>
        <begin position="1137"/>
        <end position="1205"/>
    </location>
</feature>
<feature type="compositionally biased region" description="Low complexity" evidence="1">
    <location>
        <begin position="1157"/>
        <end position="1169"/>
    </location>
</feature>
<dbReference type="PANTHER" id="PTHR19134:SF561">
    <property type="entry name" value="PROTEIN TYROSINE PHOSPHATASE 36E, ISOFORM A"/>
    <property type="match status" value="1"/>
</dbReference>
<dbReference type="EnsemblMetazoa" id="AATE014742-RA">
    <property type="protein sequence ID" value="AATE014742-PA.1"/>
    <property type="gene ID" value="AATE014742"/>
</dbReference>
<organism evidence="4">
    <name type="scientific">Anopheles atroparvus</name>
    <name type="common">European mosquito</name>
    <dbReference type="NCBI Taxonomy" id="41427"/>
    <lineage>
        <taxon>Eukaryota</taxon>
        <taxon>Metazoa</taxon>
        <taxon>Ecdysozoa</taxon>
        <taxon>Arthropoda</taxon>
        <taxon>Hexapoda</taxon>
        <taxon>Insecta</taxon>
        <taxon>Pterygota</taxon>
        <taxon>Neoptera</taxon>
        <taxon>Endopterygota</taxon>
        <taxon>Diptera</taxon>
        <taxon>Nematocera</taxon>
        <taxon>Culicoidea</taxon>
        <taxon>Culicidae</taxon>
        <taxon>Anophelinae</taxon>
        <taxon>Anopheles</taxon>
    </lineage>
</organism>
<feature type="compositionally biased region" description="Polar residues" evidence="1">
    <location>
        <begin position="2033"/>
        <end position="2043"/>
    </location>
</feature>
<protein>
    <recommendedName>
        <fullName evidence="5">Protein-tyrosine-phosphatase</fullName>
    </recommendedName>
</protein>
<dbReference type="InterPro" id="IPR029021">
    <property type="entry name" value="Prot-tyrosine_phosphatase-like"/>
</dbReference>
<name>A0A182JB20_ANOAO</name>
<evidence type="ECO:0008006" key="5">
    <source>
        <dbReference type="Google" id="ProtNLM"/>
    </source>
</evidence>
<feature type="compositionally biased region" description="Low complexity" evidence="1">
    <location>
        <begin position="915"/>
        <end position="926"/>
    </location>
</feature>
<feature type="compositionally biased region" description="Polar residues" evidence="1">
    <location>
        <begin position="853"/>
        <end position="866"/>
    </location>
</feature>
<dbReference type="FunFam" id="3.90.190.10:FF:000062">
    <property type="entry name" value="Receptor-type tyrosine-protein phosphatase kappa"/>
    <property type="match status" value="1"/>
</dbReference>
<feature type="compositionally biased region" description="Acidic residues" evidence="1">
    <location>
        <begin position="1512"/>
        <end position="1576"/>
    </location>
</feature>
<feature type="region of interest" description="Disordered" evidence="1">
    <location>
        <begin position="1952"/>
        <end position="1974"/>
    </location>
</feature>
<feature type="compositionally biased region" description="Basic and acidic residues" evidence="1">
    <location>
        <begin position="1048"/>
        <end position="1057"/>
    </location>
</feature>
<feature type="domain" description="Tyrosine specific protein phosphatases" evidence="3">
    <location>
        <begin position="266"/>
        <end position="343"/>
    </location>
</feature>
<feature type="region of interest" description="Disordered" evidence="1">
    <location>
        <begin position="1511"/>
        <end position="1587"/>
    </location>
</feature>
<feature type="region of interest" description="Disordered" evidence="1">
    <location>
        <begin position="1018"/>
        <end position="1065"/>
    </location>
</feature>
<dbReference type="SUPFAM" id="SSF52799">
    <property type="entry name" value="(Phosphotyrosine protein) phosphatases II"/>
    <property type="match status" value="2"/>
</dbReference>